<keyword evidence="1" id="KW-1133">Transmembrane helix</keyword>
<reference evidence="2" key="1">
    <citation type="submission" date="2022-11" db="EMBL/GenBank/DDBJ databases">
        <title>Pseudomonas triclosanedens sp. nov., a triclosan degrader isolated from activated sludge.</title>
        <authorList>
            <person name="Yin Y."/>
            <person name="Lu Z."/>
        </authorList>
    </citation>
    <scope>NUCLEOTIDE SEQUENCE</scope>
    <source>
        <strain evidence="2">ZM23</strain>
    </source>
</reference>
<keyword evidence="1" id="KW-0812">Transmembrane</keyword>
<organism evidence="2 3">
    <name type="scientific">Pseudomonas triclosanedens</name>
    <dbReference type="NCBI Taxonomy" id="2961893"/>
    <lineage>
        <taxon>Bacteria</taxon>
        <taxon>Pseudomonadati</taxon>
        <taxon>Pseudomonadota</taxon>
        <taxon>Gammaproteobacteria</taxon>
        <taxon>Pseudomonadales</taxon>
        <taxon>Pseudomonadaceae</taxon>
        <taxon>Pseudomonas</taxon>
    </lineage>
</organism>
<feature type="transmembrane region" description="Helical" evidence="1">
    <location>
        <begin position="275"/>
        <end position="292"/>
    </location>
</feature>
<feature type="transmembrane region" description="Helical" evidence="1">
    <location>
        <begin position="170"/>
        <end position="195"/>
    </location>
</feature>
<dbReference type="EMBL" id="CP113432">
    <property type="protein sequence ID" value="WAI49763.1"/>
    <property type="molecule type" value="Genomic_DNA"/>
</dbReference>
<accession>A0ABY6ZY48</accession>
<feature type="transmembrane region" description="Helical" evidence="1">
    <location>
        <begin position="75"/>
        <end position="106"/>
    </location>
</feature>
<feature type="transmembrane region" description="Helical" evidence="1">
    <location>
        <begin position="12"/>
        <end position="36"/>
    </location>
</feature>
<name>A0ABY6ZY48_9PSED</name>
<keyword evidence="3" id="KW-1185">Reference proteome</keyword>
<evidence type="ECO:0000313" key="3">
    <source>
        <dbReference type="Proteomes" id="UP001163624"/>
    </source>
</evidence>
<feature type="transmembrane region" description="Helical" evidence="1">
    <location>
        <begin position="330"/>
        <end position="350"/>
    </location>
</feature>
<feature type="transmembrane region" description="Helical" evidence="1">
    <location>
        <begin position="304"/>
        <end position="324"/>
    </location>
</feature>
<protein>
    <recommendedName>
        <fullName evidence="4">Glycosyltransferase RgtA/B/C/D-like domain-containing protein</fullName>
    </recommendedName>
</protein>
<feature type="transmembrane region" description="Helical" evidence="1">
    <location>
        <begin position="201"/>
        <end position="223"/>
    </location>
</feature>
<evidence type="ECO:0000256" key="1">
    <source>
        <dbReference type="SAM" id="Phobius"/>
    </source>
</evidence>
<sequence length="577" mass="64291">MTTTSISQRQYTLGNALGVFAALVYIAFYLLGYFFIEEDSYIYFRVAENIAHGYGYVFNIGDIPIESGSGPLWQFLLALGVLLGCNVVVLAKFMGLLFGLATLYVFHRTAGRLATPVVAGWLTLALAASVPFIWWTGSGLEVSLYTFLLSVCVAVACAPEPQRDGWLSALPFALLLFARPEAFISVGVFVLYMLASGRRALALRTLLLGALSYGGYLVFRYFYFDEVQISAFYAKISVDGVLWDYLWTALRQYRLVYLLALVPPAALLWRRDAANGPFVLLLLLSCGGLYFAAANYDFKIYHRFFAHSLPVLLLLVAVAIARLLAFAPKALKPVLLGYLAAACIAVAWMPRVPGLFEYTRNPFYAVLDLLREQPAATLSALGSKLAAPHTTTTLDDTLQARVPYVINANYQALVGHFLHDNYPQGLTIGYDQMGQTPYFAGAQQHFVDFLGLATRPISLYYFNQNARDSKSKTFYKKLVDPLLQHQRPEDRDIDQQGALASVEQANPDVIIIHTLVASSDRTLTYHVRNSDWFKQNYVLRYSLATCLLVYERKDLSFPLKATNLPAALQFREMPGNG</sequence>
<dbReference type="Proteomes" id="UP001163624">
    <property type="component" value="Chromosome"/>
</dbReference>
<evidence type="ECO:0008006" key="4">
    <source>
        <dbReference type="Google" id="ProtNLM"/>
    </source>
</evidence>
<feature type="transmembrane region" description="Helical" evidence="1">
    <location>
        <begin position="253"/>
        <end position="269"/>
    </location>
</feature>
<gene>
    <name evidence="2" type="ORF">OU419_00395</name>
</gene>
<dbReference type="RefSeq" id="WP_254469771.1">
    <property type="nucleotide sequence ID" value="NZ_CP113432.1"/>
</dbReference>
<evidence type="ECO:0000313" key="2">
    <source>
        <dbReference type="EMBL" id="WAI49763.1"/>
    </source>
</evidence>
<feature type="transmembrane region" description="Helical" evidence="1">
    <location>
        <begin position="113"/>
        <end position="136"/>
    </location>
</feature>
<proteinExistence type="predicted"/>
<keyword evidence="1" id="KW-0472">Membrane</keyword>